<dbReference type="OrthoDB" id="4307003at2"/>
<feature type="region of interest" description="Disordered" evidence="2">
    <location>
        <begin position="189"/>
        <end position="208"/>
    </location>
</feature>
<dbReference type="PANTHER" id="PTHR43680">
    <property type="entry name" value="NITRATE REDUCTASE MOLYBDENUM COFACTOR ASSEMBLY CHAPERONE"/>
    <property type="match status" value="1"/>
</dbReference>
<dbReference type="Gene3D" id="1.10.3480.10">
    <property type="entry name" value="TorD-like"/>
    <property type="match status" value="1"/>
</dbReference>
<dbReference type="InterPro" id="IPR036411">
    <property type="entry name" value="TorD-like_sf"/>
</dbReference>
<protein>
    <submittedName>
        <fullName evidence="3">Nitrate reductase molybdenum cofactor assembly chaperone</fullName>
    </submittedName>
</protein>
<gene>
    <name evidence="3" type="primary">narJ</name>
    <name evidence="3" type="ORF">ETD85_40995</name>
</gene>
<dbReference type="GO" id="GO:0051082">
    <property type="term" value="F:unfolded protein binding"/>
    <property type="evidence" value="ECO:0007669"/>
    <property type="project" value="InterPro"/>
</dbReference>
<dbReference type="GO" id="GO:0042128">
    <property type="term" value="P:nitrate assimilation"/>
    <property type="evidence" value="ECO:0007669"/>
    <property type="project" value="UniProtKB-KW"/>
</dbReference>
<dbReference type="GO" id="GO:0051131">
    <property type="term" value="P:chaperone-mediated protein complex assembly"/>
    <property type="evidence" value="ECO:0007669"/>
    <property type="project" value="InterPro"/>
</dbReference>
<reference evidence="3 4" key="1">
    <citation type="submission" date="2019-05" db="EMBL/GenBank/DDBJ databases">
        <title>Draft genome sequence of Nonomuraea zeae DSM 100528.</title>
        <authorList>
            <person name="Saricaoglu S."/>
            <person name="Isik K."/>
        </authorList>
    </citation>
    <scope>NUCLEOTIDE SEQUENCE [LARGE SCALE GENOMIC DNA]</scope>
    <source>
        <strain evidence="3 4">DSM 100528</strain>
    </source>
</reference>
<organism evidence="3 4">
    <name type="scientific">Nonomuraea zeae</name>
    <dbReference type="NCBI Taxonomy" id="1642303"/>
    <lineage>
        <taxon>Bacteria</taxon>
        <taxon>Bacillati</taxon>
        <taxon>Actinomycetota</taxon>
        <taxon>Actinomycetes</taxon>
        <taxon>Streptosporangiales</taxon>
        <taxon>Streptosporangiaceae</taxon>
        <taxon>Nonomuraea</taxon>
    </lineage>
</organism>
<keyword evidence="1" id="KW-0534">Nitrate assimilation</keyword>
<dbReference type="Proteomes" id="UP000306628">
    <property type="component" value="Unassembled WGS sequence"/>
</dbReference>
<proteinExistence type="predicted"/>
<sequence length="208" mass="22600">MTTLNEHQLRTAHFVASVLLSYPDHALDEARPLLTEAVATLPYGEVRRRLAAFLRHLDVTLPAALAAHYVAMFDVERRCSPYLTYYAYGETRERGAALLRFKHALRAGGFELADGELPDHVAVVCELSGRGAVKQAVRLLQESRAGLELLRTALEEEGSPYTDVVAAVTATLPPASARHRETALRLVTSGPPAGEVGLEPFAGTGDDR</sequence>
<evidence type="ECO:0000256" key="2">
    <source>
        <dbReference type="SAM" id="MobiDB-lite"/>
    </source>
</evidence>
<dbReference type="RefSeq" id="WP_138695223.1">
    <property type="nucleotide sequence ID" value="NZ_JBHSAZ010000022.1"/>
</dbReference>
<dbReference type="InterPro" id="IPR020945">
    <property type="entry name" value="DMSO/NO3_reduct_chaperone"/>
</dbReference>
<accession>A0A5S4GKQ2</accession>
<dbReference type="PANTHER" id="PTHR43680:SF2">
    <property type="entry name" value="NITRATE REDUCTASE MOLYBDENUM COFACTOR ASSEMBLY CHAPERONE NARJ"/>
    <property type="match status" value="1"/>
</dbReference>
<dbReference type="GO" id="GO:0016530">
    <property type="term" value="F:metallochaperone activity"/>
    <property type="evidence" value="ECO:0007669"/>
    <property type="project" value="TreeGrafter"/>
</dbReference>
<evidence type="ECO:0000256" key="1">
    <source>
        <dbReference type="ARBA" id="ARBA00023063"/>
    </source>
</evidence>
<dbReference type="NCBIfam" id="TIGR00684">
    <property type="entry name" value="narJ"/>
    <property type="match status" value="1"/>
</dbReference>
<comment type="caution">
    <text evidence="3">The sequence shown here is derived from an EMBL/GenBank/DDBJ whole genome shotgun (WGS) entry which is preliminary data.</text>
</comment>
<dbReference type="EMBL" id="VCKX01000183">
    <property type="protein sequence ID" value="TMR26890.1"/>
    <property type="molecule type" value="Genomic_DNA"/>
</dbReference>
<evidence type="ECO:0000313" key="3">
    <source>
        <dbReference type="EMBL" id="TMR26890.1"/>
    </source>
</evidence>
<dbReference type="AlphaFoldDB" id="A0A5S4GKQ2"/>
<dbReference type="InterPro" id="IPR003765">
    <property type="entry name" value="NO3_reductase_chaperone_NarJ"/>
</dbReference>
<name>A0A5S4GKQ2_9ACTN</name>
<evidence type="ECO:0000313" key="4">
    <source>
        <dbReference type="Proteomes" id="UP000306628"/>
    </source>
</evidence>
<dbReference type="Pfam" id="PF02613">
    <property type="entry name" value="Nitrate_red_del"/>
    <property type="match status" value="1"/>
</dbReference>
<keyword evidence="4" id="KW-1185">Reference proteome</keyword>
<dbReference type="SUPFAM" id="SSF89155">
    <property type="entry name" value="TorD-like"/>
    <property type="match status" value="1"/>
</dbReference>